<proteinExistence type="predicted"/>
<feature type="compositionally biased region" description="Basic and acidic residues" evidence="1">
    <location>
        <begin position="68"/>
        <end position="82"/>
    </location>
</feature>
<gene>
    <name evidence="2" type="ORF">AJ80_01913</name>
</gene>
<feature type="region of interest" description="Disordered" evidence="1">
    <location>
        <begin position="1"/>
        <end position="82"/>
    </location>
</feature>
<accession>A0A2B7YYM2</accession>
<protein>
    <submittedName>
        <fullName evidence="2">Uncharacterized protein</fullName>
    </submittedName>
</protein>
<evidence type="ECO:0000256" key="1">
    <source>
        <dbReference type="SAM" id="MobiDB-lite"/>
    </source>
</evidence>
<sequence>MSASEQRYKTNPPIPPMPESEDKKDKGNKKSEEGEGKGKGKGKEAEKPRAQDFVSKGPQIPESMPPRVPREEIEARMKELNK</sequence>
<dbReference type="AlphaFoldDB" id="A0A2B7YYM2"/>
<keyword evidence="3" id="KW-1185">Reference proteome</keyword>
<reference evidence="2 3" key="1">
    <citation type="submission" date="2017-10" db="EMBL/GenBank/DDBJ databases">
        <title>Comparative genomics in systemic dimorphic fungi from Ajellomycetaceae.</title>
        <authorList>
            <person name="Munoz J.F."/>
            <person name="Mcewen J.G."/>
            <person name="Clay O.K."/>
            <person name="Cuomo C.A."/>
        </authorList>
    </citation>
    <scope>NUCLEOTIDE SEQUENCE [LARGE SCALE GENOMIC DNA]</scope>
    <source>
        <strain evidence="2 3">UAMH7299</strain>
    </source>
</reference>
<feature type="compositionally biased region" description="Basic and acidic residues" evidence="1">
    <location>
        <begin position="20"/>
        <end position="50"/>
    </location>
</feature>
<dbReference type="OrthoDB" id="2532734at2759"/>
<dbReference type="EMBL" id="PDNA01000017">
    <property type="protein sequence ID" value="PGH26415.1"/>
    <property type="molecule type" value="Genomic_DNA"/>
</dbReference>
<dbReference type="Proteomes" id="UP000224634">
    <property type="component" value="Unassembled WGS sequence"/>
</dbReference>
<name>A0A2B7YYM2_POLH7</name>
<organism evidence="2 3">
    <name type="scientific">Polytolypa hystricis (strain UAMH7299)</name>
    <dbReference type="NCBI Taxonomy" id="1447883"/>
    <lineage>
        <taxon>Eukaryota</taxon>
        <taxon>Fungi</taxon>
        <taxon>Dikarya</taxon>
        <taxon>Ascomycota</taxon>
        <taxon>Pezizomycotina</taxon>
        <taxon>Eurotiomycetes</taxon>
        <taxon>Eurotiomycetidae</taxon>
        <taxon>Onygenales</taxon>
        <taxon>Onygenales incertae sedis</taxon>
        <taxon>Polytolypa</taxon>
    </lineage>
</organism>
<evidence type="ECO:0000313" key="3">
    <source>
        <dbReference type="Proteomes" id="UP000224634"/>
    </source>
</evidence>
<evidence type="ECO:0000313" key="2">
    <source>
        <dbReference type="EMBL" id="PGH26415.1"/>
    </source>
</evidence>
<comment type="caution">
    <text evidence="2">The sequence shown here is derived from an EMBL/GenBank/DDBJ whole genome shotgun (WGS) entry which is preliminary data.</text>
</comment>